<keyword evidence="2 4" id="KW-0479">Metal-binding</keyword>
<evidence type="ECO:0000313" key="7">
    <source>
        <dbReference type="Proteomes" id="UP000237347"/>
    </source>
</evidence>
<keyword evidence="5" id="KW-0812">Transmembrane</keyword>
<comment type="cofactor">
    <cofactor evidence="4">
        <name>heme</name>
        <dbReference type="ChEBI" id="CHEBI:30413"/>
    </cofactor>
</comment>
<keyword evidence="5" id="KW-1133">Transmembrane helix</keyword>
<dbReference type="Pfam" id="PF00067">
    <property type="entry name" value="p450"/>
    <property type="match status" value="3"/>
</dbReference>
<dbReference type="EMBL" id="PKMF04000179">
    <property type="protein sequence ID" value="KAK7844847.1"/>
    <property type="molecule type" value="Genomic_DNA"/>
</dbReference>
<evidence type="ECO:0000256" key="3">
    <source>
        <dbReference type="ARBA" id="ARBA00023004"/>
    </source>
</evidence>
<proteinExistence type="inferred from homology"/>
<dbReference type="GO" id="GO:0016705">
    <property type="term" value="F:oxidoreductase activity, acting on paired donors, with incorporation or reduction of molecular oxygen"/>
    <property type="evidence" value="ECO:0007669"/>
    <property type="project" value="InterPro"/>
</dbReference>
<comment type="similarity">
    <text evidence="1">Belongs to the cytochrome P450 family.</text>
</comment>
<dbReference type="GO" id="GO:0004497">
    <property type="term" value="F:monooxygenase activity"/>
    <property type="evidence" value="ECO:0007669"/>
    <property type="project" value="InterPro"/>
</dbReference>
<comment type="caution">
    <text evidence="6">The sequence shown here is derived from an EMBL/GenBank/DDBJ whole genome shotgun (WGS) entry which is preliminary data.</text>
</comment>
<dbReference type="CDD" id="cd11072">
    <property type="entry name" value="CYP71-like"/>
    <property type="match status" value="1"/>
</dbReference>
<dbReference type="GO" id="GO:0005506">
    <property type="term" value="F:iron ion binding"/>
    <property type="evidence" value="ECO:0007669"/>
    <property type="project" value="InterPro"/>
</dbReference>
<dbReference type="AlphaFoldDB" id="A0AAW0KZT1"/>
<keyword evidence="3 4" id="KW-0408">Iron</keyword>
<dbReference type="InterPro" id="IPR002401">
    <property type="entry name" value="Cyt_P450_E_grp-I"/>
</dbReference>
<protein>
    <submittedName>
        <fullName evidence="6">Cytochrome p450 71a4</fullName>
    </submittedName>
</protein>
<dbReference type="GO" id="GO:0020037">
    <property type="term" value="F:heme binding"/>
    <property type="evidence" value="ECO:0007669"/>
    <property type="project" value="InterPro"/>
</dbReference>
<dbReference type="Proteomes" id="UP000237347">
    <property type="component" value="Unassembled WGS sequence"/>
</dbReference>
<keyword evidence="7" id="KW-1185">Reference proteome</keyword>
<feature type="transmembrane region" description="Helical" evidence="5">
    <location>
        <begin position="234"/>
        <end position="263"/>
    </location>
</feature>
<evidence type="ECO:0000256" key="1">
    <source>
        <dbReference type="ARBA" id="ARBA00010617"/>
    </source>
</evidence>
<sequence>MLPKEIMKTRDLNFANRPKSSIFDKLLYNYKDVSMAPYGEYWRQMKSILVLHLLSNKRFQSFCTVREKETFLMIDKIKESCSSSVNLSEMLAKLTNDAVCRVALGRKYGEGEGGRKFKELLGEFGELLGAINVVDYIPSLAWLNRANGLDAKAKKVAKQFDDFLDRDVFAAGTDTTYTVLEWTMAELIRHPKILKQCTQHITLKTFDQLSNFSANKMITKNTLARKREKKMSNFLQFLVPNVTSMLPQTFVLTILAFMFILLLKWSSFLPNRNTKKNSPPSPPKLPIIGNLHQLGLQPHRSLETLAQRHGPLMLLHFGSVPVLVVSSADAAQEIMKTQDLNFANRPKSSMFDKLLYNYKDVSMAPYGEYWRQMKSILVLHLLSNKRVKSFHYVREEETSLMIDKIKQCYDSSTSVNLSEVFAKLTNDVVSRVALGKKYGEGEGGRKFKELLGEFVELLDVISVGDYIPWLSWVNRVNGLDARAEKVAKQLDDFLEGVIEEHLNYEKKEGHDHALSDFVDVLFWIKKENVIGFPIDRVSIKALILDAFAAGTDTTYTVLDWAMTELLRHPKMMKNVQNEVREIIGNKKDITEYDLDKMHYLKAIIKETLRFHPPIPLLIPRKSIQDAKIHGYDIAADTQVIINAWTIGRDPTLWVEPEEFQPERFLTSSIDFKGHDFQFIPFGAGRRGCPGISFSIATIELVLANLVHNFDWTLPGRARGEDLDMTESTGLTIHRKFPLMAIATPYSG</sequence>
<evidence type="ECO:0000256" key="2">
    <source>
        <dbReference type="ARBA" id="ARBA00022723"/>
    </source>
</evidence>
<dbReference type="InterPro" id="IPR036396">
    <property type="entry name" value="Cyt_P450_sf"/>
</dbReference>
<keyword evidence="4" id="KW-0349">Heme</keyword>
<dbReference type="InterPro" id="IPR017972">
    <property type="entry name" value="Cyt_P450_CS"/>
</dbReference>
<gene>
    <name evidence="6" type="primary">CYP71A4</name>
    <name evidence="6" type="ORF">CFP56_010324</name>
</gene>
<reference evidence="6 7" key="1">
    <citation type="journal article" date="2018" name="Sci. Data">
        <title>The draft genome sequence of cork oak.</title>
        <authorList>
            <person name="Ramos A.M."/>
            <person name="Usie A."/>
            <person name="Barbosa P."/>
            <person name="Barros P.M."/>
            <person name="Capote T."/>
            <person name="Chaves I."/>
            <person name="Simoes F."/>
            <person name="Abreu I."/>
            <person name="Carrasquinho I."/>
            <person name="Faro C."/>
            <person name="Guimaraes J.B."/>
            <person name="Mendonca D."/>
            <person name="Nobrega F."/>
            <person name="Rodrigues L."/>
            <person name="Saibo N.J.M."/>
            <person name="Varela M.C."/>
            <person name="Egas C."/>
            <person name="Matos J."/>
            <person name="Miguel C.M."/>
            <person name="Oliveira M.M."/>
            <person name="Ricardo C.P."/>
            <person name="Goncalves S."/>
        </authorList>
    </citation>
    <scope>NUCLEOTIDE SEQUENCE [LARGE SCALE GENOMIC DNA]</scope>
    <source>
        <strain evidence="7">cv. HL8</strain>
    </source>
</reference>
<name>A0AAW0KZT1_QUESU</name>
<evidence type="ECO:0000313" key="6">
    <source>
        <dbReference type="EMBL" id="KAK7844847.1"/>
    </source>
</evidence>
<dbReference type="FunFam" id="1.10.630.10:FF:000011">
    <property type="entry name" value="Cytochrome P450 83B1"/>
    <property type="match status" value="1"/>
</dbReference>
<organism evidence="6 7">
    <name type="scientific">Quercus suber</name>
    <name type="common">Cork oak</name>
    <dbReference type="NCBI Taxonomy" id="58331"/>
    <lineage>
        <taxon>Eukaryota</taxon>
        <taxon>Viridiplantae</taxon>
        <taxon>Streptophyta</taxon>
        <taxon>Embryophyta</taxon>
        <taxon>Tracheophyta</taxon>
        <taxon>Spermatophyta</taxon>
        <taxon>Magnoliopsida</taxon>
        <taxon>eudicotyledons</taxon>
        <taxon>Gunneridae</taxon>
        <taxon>Pentapetalae</taxon>
        <taxon>rosids</taxon>
        <taxon>fabids</taxon>
        <taxon>Fagales</taxon>
        <taxon>Fagaceae</taxon>
        <taxon>Quercus</taxon>
    </lineage>
</organism>
<evidence type="ECO:0000256" key="4">
    <source>
        <dbReference type="PIRSR" id="PIRSR602401-1"/>
    </source>
</evidence>
<keyword evidence="5" id="KW-0472">Membrane</keyword>
<dbReference type="PRINTS" id="PR00385">
    <property type="entry name" value="P450"/>
</dbReference>
<dbReference type="Gene3D" id="1.10.630.10">
    <property type="entry name" value="Cytochrome P450"/>
    <property type="match status" value="3"/>
</dbReference>
<dbReference type="PANTHER" id="PTHR47955:SF15">
    <property type="entry name" value="CYTOCHROME P450 71A2-LIKE"/>
    <property type="match status" value="1"/>
</dbReference>
<accession>A0AAW0KZT1</accession>
<dbReference type="InterPro" id="IPR001128">
    <property type="entry name" value="Cyt_P450"/>
</dbReference>
<dbReference type="PANTHER" id="PTHR47955">
    <property type="entry name" value="CYTOCHROME P450 FAMILY 71 PROTEIN"/>
    <property type="match status" value="1"/>
</dbReference>
<dbReference type="SUPFAM" id="SSF48264">
    <property type="entry name" value="Cytochrome P450"/>
    <property type="match status" value="2"/>
</dbReference>
<evidence type="ECO:0000256" key="5">
    <source>
        <dbReference type="SAM" id="Phobius"/>
    </source>
</evidence>
<dbReference type="PROSITE" id="PS00086">
    <property type="entry name" value="CYTOCHROME_P450"/>
    <property type="match status" value="1"/>
</dbReference>
<feature type="binding site" description="axial binding residue" evidence="4">
    <location>
        <position position="688"/>
    </location>
    <ligand>
        <name>heme</name>
        <dbReference type="ChEBI" id="CHEBI:30413"/>
    </ligand>
    <ligandPart>
        <name>Fe</name>
        <dbReference type="ChEBI" id="CHEBI:18248"/>
    </ligandPart>
</feature>
<dbReference type="PRINTS" id="PR00463">
    <property type="entry name" value="EP450I"/>
</dbReference>